<dbReference type="Pfam" id="PF07366">
    <property type="entry name" value="SnoaL"/>
    <property type="match status" value="1"/>
</dbReference>
<dbReference type="PANTHER" id="PTHR38436:SF1">
    <property type="entry name" value="ESTER CYCLASE"/>
    <property type="match status" value="1"/>
</dbReference>
<name>A0ABP9ERC8_9PSEU</name>
<dbReference type="InterPro" id="IPR009959">
    <property type="entry name" value="Cyclase_SnoaL-like"/>
</dbReference>
<dbReference type="EMBL" id="BAABHQ010000012">
    <property type="protein sequence ID" value="GAA4884838.1"/>
    <property type="molecule type" value="Genomic_DNA"/>
</dbReference>
<dbReference type="Gene3D" id="3.10.450.50">
    <property type="match status" value="1"/>
</dbReference>
<evidence type="ECO:0000313" key="1">
    <source>
        <dbReference type="EMBL" id="GAA4884838.1"/>
    </source>
</evidence>
<dbReference type="PANTHER" id="PTHR38436">
    <property type="entry name" value="POLYKETIDE CYCLASE SNOAL-LIKE DOMAIN"/>
    <property type="match status" value="1"/>
</dbReference>
<proteinExistence type="predicted"/>
<reference evidence="2" key="1">
    <citation type="journal article" date="2019" name="Int. J. Syst. Evol. Microbiol.">
        <title>The Global Catalogue of Microorganisms (GCM) 10K type strain sequencing project: providing services to taxonomists for standard genome sequencing and annotation.</title>
        <authorList>
            <consortium name="The Broad Institute Genomics Platform"/>
            <consortium name="The Broad Institute Genome Sequencing Center for Infectious Disease"/>
            <person name="Wu L."/>
            <person name="Ma J."/>
        </authorList>
    </citation>
    <scope>NUCLEOTIDE SEQUENCE [LARGE SCALE GENOMIC DNA]</scope>
    <source>
        <strain evidence="2">JCM 17983</strain>
    </source>
</reference>
<gene>
    <name evidence="1" type="ORF">GCM10023203_41320</name>
</gene>
<dbReference type="SUPFAM" id="SSF54427">
    <property type="entry name" value="NTF2-like"/>
    <property type="match status" value="1"/>
</dbReference>
<dbReference type="RefSeq" id="WP_274232537.1">
    <property type="nucleotide sequence ID" value="NZ_BAABHQ010000012.1"/>
</dbReference>
<evidence type="ECO:0000313" key="2">
    <source>
        <dbReference type="Proteomes" id="UP001500457"/>
    </source>
</evidence>
<sequence>MTDGGPIRELLQRLEDAMNSRELDRLDDIVAEDFVRHCQATPDFDVRSREDFKDFLRRNTASFPDNVQTFVQVVEDGDRAGIWTTYEGTQTGPLGPFPASGRKTLFDFGGIVRVEDGKIAELWVTWDNMTILGQLGHLPSG</sequence>
<comment type="caution">
    <text evidence="1">The sequence shown here is derived from an EMBL/GenBank/DDBJ whole genome shotgun (WGS) entry which is preliminary data.</text>
</comment>
<evidence type="ECO:0008006" key="3">
    <source>
        <dbReference type="Google" id="ProtNLM"/>
    </source>
</evidence>
<dbReference type="InterPro" id="IPR032710">
    <property type="entry name" value="NTF2-like_dom_sf"/>
</dbReference>
<keyword evidence="2" id="KW-1185">Reference proteome</keyword>
<accession>A0ABP9ERC8</accession>
<protein>
    <recommendedName>
        <fullName evidence="3">Ester cyclase</fullName>
    </recommendedName>
</protein>
<organism evidence="1 2">
    <name type="scientific">Actinomycetospora straminea</name>
    <dbReference type="NCBI Taxonomy" id="663607"/>
    <lineage>
        <taxon>Bacteria</taxon>
        <taxon>Bacillati</taxon>
        <taxon>Actinomycetota</taxon>
        <taxon>Actinomycetes</taxon>
        <taxon>Pseudonocardiales</taxon>
        <taxon>Pseudonocardiaceae</taxon>
        <taxon>Actinomycetospora</taxon>
    </lineage>
</organism>
<dbReference type="Proteomes" id="UP001500457">
    <property type="component" value="Unassembled WGS sequence"/>
</dbReference>